<evidence type="ECO:0000259" key="1">
    <source>
        <dbReference type="SMART" id="SM00575"/>
    </source>
</evidence>
<dbReference type="EMBL" id="SDMP01000001">
    <property type="protein sequence ID" value="RYR75838.1"/>
    <property type="molecule type" value="Genomic_DNA"/>
</dbReference>
<feature type="domain" description="Zinc finger PMZ-type" evidence="1">
    <location>
        <begin position="23"/>
        <end position="50"/>
    </location>
</feature>
<reference evidence="2 3" key="1">
    <citation type="submission" date="2019-01" db="EMBL/GenBank/DDBJ databases">
        <title>Sequencing of cultivated peanut Arachis hypogaea provides insights into genome evolution and oil improvement.</title>
        <authorList>
            <person name="Chen X."/>
        </authorList>
    </citation>
    <scope>NUCLEOTIDE SEQUENCE [LARGE SCALE GENOMIC DNA]</scope>
    <source>
        <strain evidence="3">cv. Fuhuasheng</strain>
        <tissue evidence="2">Leaves</tissue>
    </source>
</reference>
<organism evidence="2 3">
    <name type="scientific">Arachis hypogaea</name>
    <name type="common">Peanut</name>
    <dbReference type="NCBI Taxonomy" id="3818"/>
    <lineage>
        <taxon>Eukaryota</taxon>
        <taxon>Viridiplantae</taxon>
        <taxon>Streptophyta</taxon>
        <taxon>Embryophyta</taxon>
        <taxon>Tracheophyta</taxon>
        <taxon>Spermatophyta</taxon>
        <taxon>Magnoliopsida</taxon>
        <taxon>eudicotyledons</taxon>
        <taxon>Gunneridae</taxon>
        <taxon>Pentapetalae</taxon>
        <taxon>rosids</taxon>
        <taxon>fabids</taxon>
        <taxon>Fabales</taxon>
        <taxon>Fabaceae</taxon>
        <taxon>Papilionoideae</taxon>
        <taxon>50 kb inversion clade</taxon>
        <taxon>dalbergioids sensu lato</taxon>
        <taxon>Dalbergieae</taxon>
        <taxon>Pterocarpus clade</taxon>
        <taxon>Arachis</taxon>
    </lineage>
</organism>
<sequence length="114" mass="13467">MVEELEPFEGWSQGSFRVQLSANTYDCGLFQSLHFSCRHALAICAVTNKKLCPEWYKTWLRPNPAMRRKVTRRPIFTRFCNEMDKAKRQEKQCGLCKQTGHTRRDYPNQPTEHT</sequence>
<dbReference type="Proteomes" id="UP000289738">
    <property type="component" value="Chromosome A01"/>
</dbReference>
<dbReference type="SMART" id="SM00575">
    <property type="entry name" value="ZnF_PMZ"/>
    <property type="match status" value="1"/>
</dbReference>
<evidence type="ECO:0000313" key="2">
    <source>
        <dbReference type="EMBL" id="RYR75838.1"/>
    </source>
</evidence>
<dbReference type="AlphaFoldDB" id="A0A445EK64"/>
<dbReference type="GO" id="GO:0008270">
    <property type="term" value="F:zinc ion binding"/>
    <property type="evidence" value="ECO:0007669"/>
    <property type="project" value="InterPro"/>
</dbReference>
<keyword evidence="3" id="KW-1185">Reference proteome</keyword>
<accession>A0A445EK64</accession>
<proteinExistence type="predicted"/>
<gene>
    <name evidence="2" type="ORF">Ahy_A01g000424</name>
</gene>
<protein>
    <recommendedName>
        <fullName evidence="1">Zinc finger PMZ-type domain-containing protein</fullName>
    </recommendedName>
</protein>
<name>A0A445EK64_ARAHY</name>
<evidence type="ECO:0000313" key="3">
    <source>
        <dbReference type="Proteomes" id="UP000289738"/>
    </source>
</evidence>
<dbReference type="InterPro" id="IPR006564">
    <property type="entry name" value="Znf_PMZ"/>
</dbReference>
<comment type="caution">
    <text evidence="2">The sequence shown here is derived from an EMBL/GenBank/DDBJ whole genome shotgun (WGS) entry which is preliminary data.</text>
</comment>